<evidence type="ECO:0000256" key="1">
    <source>
        <dbReference type="SAM" id="Phobius"/>
    </source>
</evidence>
<feature type="transmembrane region" description="Helical" evidence="1">
    <location>
        <begin position="79"/>
        <end position="102"/>
    </location>
</feature>
<proteinExistence type="predicted"/>
<feature type="transmembrane region" description="Helical" evidence="1">
    <location>
        <begin position="204"/>
        <end position="224"/>
    </location>
</feature>
<sequence>MPVHDRLLLVVGQVLQHGRVDLHQDQVLHRRLLVSVTASAVCDLWSTPTRHSRQNADGISRFVLGEDQRLRVSASLNPVFKIFLALHLITAIGVVGPLIYGATTAVRGIRTKDASATKSSARLVQIYSIVSIAVVIFGFGLMSATSPYTHKPVASFGETWIWLSLLLWAIAVALGLAVLTPALQRITAEITVGSEVSSALRGRVAGVGGVTGLIFLVIIVLMVYQPGGH</sequence>
<keyword evidence="1" id="KW-0812">Transmembrane</keyword>
<evidence type="ECO:0000313" key="2">
    <source>
        <dbReference type="EMBL" id="QDP95839.1"/>
    </source>
</evidence>
<feature type="transmembrane region" description="Helical" evidence="1">
    <location>
        <begin position="123"/>
        <end position="141"/>
    </location>
</feature>
<keyword evidence="1" id="KW-1133">Transmembrane helix</keyword>
<dbReference type="EMBL" id="CP041692">
    <property type="protein sequence ID" value="QDP95839.1"/>
    <property type="molecule type" value="Genomic_DNA"/>
</dbReference>
<keyword evidence="1" id="KW-0472">Membrane</keyword>
<dbReference type="Proteomes" id="UP000319263">
    <property type="component" value="Chromosome"/>
</dbReference>
<dbReference type="OrthoDB" id="5190563at2"/>
<feature type="transmembrane region" description="Helical" evidence="1">
    <location>
        <begin position="161"/>
        <end position="183"/>
    </location>
</feature>
<name>A0A516PXD3_9ACTN</name>
<dbReference type="InterPro" id="IPR018729">
    <property type="entry name" value="DUF2269_transmembrane"/>
</dbReference>
<dbReference type="AlphaFoldDB" id="A0A516PXD3"/>
<evidence type="ECO:0000313" key="3">
    <source>
        <dbReference type="Proteomes" id="UP000319263"/>
    </source>
</evidence>
<reference evidence="2 3" key="1">
    <citation type="submission" date="2019-07" db="EMBL/GenBank/DDBJ databases">
        <title>Microlunatus dokdonensis sp. nov. isolated from the rhizospheric soil of the wild plant Elymus tsukushiensis.</title>
        <authorList>
            <person name="Ghim S.-Y."/>
            <person name="Hwang Y.-J."/>
            <person name="Son J.-S."/>
            <person name="Shin J.-H."/>
        </authorList>
    </citation>
    <scope>NUCLEOTIDE SEQUENCE [LARGE SCALE GENOMIC DNA]</scope>
    <source>
        <strain evidence="2 3">KUDC0627</strain>
    </source>
</reference>
<accession>A0A516PXD3</accession>
<organism evidence="2 3">
    <name type="scientific">Microlunatus elymi</name>
    <dbReference type="NCBI Taxonomy" id="2596828"/>
    <lineage>
        <taxon>Bacteria</taxon>
        <taxon>Bacillati</taxon>
        <taxon>Actinomycetota</taxon>
        <taxon>Actinomycetes</taxon>
        <taxon>Propionibacteriales</taxon>
        <taxon>Propionibacteriaceae</taxon>
        <taxon>Microlunatus</taxon>
    </lineage>
</organism>
<protein>
    <submittedName>
        <fullName evidence="2">DUF2269 family protein</fullName>
    </submittedName>
</protein>
<dbReference type="Pfam" id="PF10027">
    <property type="entry name" value="DUF2269"/>
    <property type="match status" value="1"/>
</dbReference>
<keyword evidence="3" id="KW-1185">Reference proteome</keyword>
<gene>
    <name evidence="2" type="ORF">FOE78_07935</name>
</gene>
<dbReference type="KEGG" id="mik:FOE78_07935"/>